<evidence type="ECO:0000313" key="2">
    <source>
        <dbReference type="EMBL" id="PKI79408.1"/>
    </source>
</evidence>
<dbReference type="EMBL" id="PGOL01000005">
    <property type="protein sequence ID" value="PKI79408.1"/>
    <property type="molecule type" value="Genomic_DNA"/>
</dbReference>
<reference evidence="2 4" key="3">
    <citation type="submission" date="2017-11" db="EMBL/GenBank/DDBJ databases">
        <title>De-novo sequencing of pomegranate (Punica granatum L.) genome.</title>
        <authorList>
            <person name="Akparov Z."/>
            <person name="Amiraslanov A."/>
            <person name="Hajiyeva S."/>
            <person name="Abbasov M."/>
            <person name="Kaur K."/>
            <person name="Hamwieh A."/>
            <person name="Solovyev V."/>
            <person name="Salamov A."/>
            <person name="Braich B."/>
            <person name="Kosarev P."/>
            <person name="Mahmoud A."/>
            <person name="Hajiyev E."/>
            <person name="Babayeva S."/>
            <person name="Izzatullayeva V."/>
            <person name="Mammadov A."/>
            <person name="Mammadov A."/>
            <person name="Sharifova S."/>
            <person name="Ojaghi J."/>
            <person name="Eynullazada K."/>
            <person name="Bayramov B."/>
            <person name="Abdulazimova A."/>
            <person name="Shahmuradov I."/>
        </authorList>
    </citation>
    <scope>NUCLEOTIDE SEQUENCE [LARGE SCALE GENOMIC DNA]</scope>
    <source>
        <strain evidence="2">AG2017</strain>
        <strain evidence="4">cv. AG2017</strain>
        <tissue evidence="2">Leaf</tissue>
    </source>
</reference>
<accession>A0A218Y2F6</accession>
<evidence type="ECO:0000313" key="4">
    <source>
        <dbReference type="Proteomes" id="UP000233551"/>
    </source>
</evidence>
<reference evidence="3" key="1">
    <citation type="journal article" date="2017" name="Plant J.">
        <title>The pomegranate (Punica granatum L.) genome and the genomics of punicalagin biosynthesis.</title>
        <authorList>
            <person name="Qin G."/>
            <person name="Xu C."/>
            <person name="Ming R."/>
            <person name="Tang H."/>
            <person name="Guyot R."/>
            <person name="Kramer E.M."/>
            <person name="Hu Y."/>
            <person name="Yi X."/>
            <person name="Qi Y."/>
            <person name="Xu X."/>
            <person name="Gao Z."/>
            <person name="Pan H."/>
            <person name="Jian J."/>
            <person name="Tian Y."/>
            <person name="Yue Z."/>
            <person name="Xu Y."/>
        </authorList>
    </citation>
    <scope>NUCLEOTIDE SEQUENCE [LARGE SCALE GENOMIC DNA]</scope>
    <source>
        <strain evidence="3">cv. Dabenzi</strain>
    </source>
</reference>
<dbReference type="Proteomes" id="UP000233551">
    <property type="component" value="Unassembled WGS sequence"/>
</dbReference>
<protein>
    <submittedName>
        <fullName evidence="1">Uncharacterized protein</fullName>
    </submittedName>
</protein>
<comment type="caution">
    <text evidence="1">The sequence shown here is derived from an EMBL/GenBank/DDBJ whole genome shotgun (WGS) entry which is preliminary data.</text>
</comment>
<dbReference type="EMBL" id="MTKT01000281">
    <property type="protein sequence ID" value="OWM91453.1"/>
    <property type="molecule type" value="Genomic_DNA"/>
</dbReference>
<evidence type="ECO:0000313" key="1">
    <source>
        <dbReference type="EMBL" id="OWM91453.1"/>
    </source>
</evidence>
<dbReference type="AlphaFoldDB" id="A0A218Y2F6"/>
<gene>
    <name evidence="1" type="ORF">CDL15_Pgr017371</name>
    <name evidence="2" type="ORF">CRG98_000155</name>
</gene>
<reference evidence="1" key="2">
    <citation type="submission" date="2017-06" db="EMBL/GenBank/DDBJ databases">
        <title>The pomegranate genome and the genomics of punicalagin biosynthesis.</title>
        <authorList>
            <person name="Xu C."/>
        </authorList>
    </citation>
    <scope>NUCLEOTIDE SEQUENCE [LARGE SCALE GENOMIC DNA]</scope>
    <source>
        <tissue evidence="1">Fresh leaf</tissue>
    </source>
</reference>
<keyword evidence="4" id="KW-1185">Reference proteome</keyword>
<name>A0A218Y2F6_PUNGR</name>
<evidence type="ECO:0000313" key="3">
    <source>
        <dbReference type="Proteomes" id="UP000197138"/>
    </source>
</evidence>
<organism evidence="1 3">
    <name type="scientific">Punica granatum</name>
    <name type="common">Pomegranate</name>
    <dbReference type="NCBI Taxonomy" id="22663"/>
    <lineage>
        <taxon>Eukaryota</taxon>
        <taxon>Viridiplantae</taxon>
        <taxon>Streptophyta</taxon>
        <taxon>Embryophyta</taxon>
        <taxon>Tracheophyta</taxon>
        <taxon>Spermatophyta</taxon>
        <taxon>Magnoliopsida</taxon>
        <taxon>eudicotyledons</taxon>
        <taxon>Gunneridae</taxon>
        <taxon>Pentapetalae</taxon>
        <taxon>rosids</taxon>
        <taxon>malvids</taxon>
        <taxon>Myrtales</taxon>
        <taxon>Lythraceae</taxon>
        <taxon>Punica</taxon>
    </lineage>
</organism>
<sequence length="128" mass="15039">MRYFKVSIFILVIVTRLFIKWSRGIETHSVLDLLDDLLNFILLIVRGMEQRDYRSGRLSACRQLEAEEERVLVAREMEQGRRFESLEAAREIGIEGMRSRASNMEVEGKFQKDIVVRGLQKLLHFVHT</sequence>
<proteinExistence type="predicted"/>
<dbReference type="Proteomes" id="UP000197138">
    <property type="component" value="Unassembled WGS sequence"/>
</dbReference>